<dbReference type="InterPro" id="IPR003661">
    <property type="entry name" value="HisK_dim/P_dom"/>
</dbReference>
<dbReference type="InterPro" id="IPR011006">
    <property type="entry name" value="CheY-like_superfamily"/>
</dbReference>
<dbReference type="Gene3D" id="6.10.250.690">
    <property type="match status" value="1"/>
</dbReference>
<evidence type="ECO:0000256" key="6">
    <source>
        <dbReference type="PROSITE-ProRule" id="PRU00169"/>
    </source>
</evidence>
<keyword evidence="5" id="KW-0804">Transcription</keyword>
<evidence type="ECO:0000256" key="5">
    <source>
        <dbReference type="ARBA" id="ARBA00023163"/>
    </source>
</evidence>
<name>A0A9D5JV57_9BACT</name>
<comment type="caution">
    <text evidence="8">The sequence shown here is derived from an EMBL/GenBank/DDBJ whole genome shotgun (WGS) entry which is preliminary data.</text>
</comment>
<dbReference type="PROSITE" id="PS50110">
    <property type="entry name" value="RESPONSE_REGULATORY"/>
    <property type="match status" value="1"/>
</dbReference>
<dbReference type="GO" id="GO:0000156">
    <property type="term" value="F:phosphorelay response regulator activity"/>
    <property type="evidence" value="ECO:0007669"/>
    <property type="project" value="TreeGrafter"/>
</dbReference>
<dbReference type="EMBL" id="WJJP01000311">
    <property type="protein sequence ID" value="MBD3324863.1"/>
    <property type="molecule type" value="Genomic_DNA"/>
</dbReference>
<evidence type="ECO:0000256" key="4">
    <source>
        <dbReference type="ARBA" id="ARBA00023125"/>
    </source>
</evidence>
<keyword evidence="3" id="KW-0805">Transcription regulation</keyword>
<dbReference type="SUPFAM" id="SSF47384">
    <property type="entry name" value="Homodimeric domain of signal transducing histidine kinase"/>
    <property type="match status" value="1"/>
</dbReference>
<accession>A0A9D5JV57</accession>
<dbReference type="PANTHER" id="PTHR48111">
    <property type="entry name" value="REGULATOR OF RPOS"/>
    <property type="match status" value="1"/>
</dbReference>
<feature type="modified residue" description="4-aspartylphosphate" evidence="6">
    <location>
        <position position="57"/>
    </location>
</feature>
<dbReference type="InterPro" id="IPR001789">
    <property type="entry name" value="Sig_transdc_resp-reg_receiver"/>
</dbReference>
<dbReference type="Gene3D" id="3.40.50.2300">
    <property type="match status" value="1"/>
</dbReference>
<protein>
    <submittedName>
        <fullName evidence="8">Response regulator</fullName>
    </submittedName>
</protein>
<evidence type="ECO:0000256" key="3">
    <source>
        <dbReference type="ARBA" id="ARBA00023015"/>
    </source>
</evidence>
<dbReference type="Proteomes" id="UP000649604">
    <property type="component" value="Unassembled WGS sequence"/>
</dbReference>
<dbReference type="CDD" id="cd00082">
    <property type="entry name" value="HisKA"/>
    <property type="match status" value="1"/>
</dbReference>
<gene>
    <name evidence="8" type="ORF">GF339_09780</name>
</gene>
<dbReference type="AlphaFoldDB" id="A0A9D5JV57"/>
<sequence length="205" mass="23660">MTHIQDSTILLVDDNADNLNVLLDYLDSAGFRVLVAQNGYNAIQQLQYVLPDLILLDIRMPGIDGFETCRRLKTDERTKEIPVIFLTALSDIVDKINGFEAGGVDYITKPFQHEEVFARVNAHLTIVKQRQQLQALNAKKDKFFSILAHDLRSPYLAFLDFIRLFTEHIDRQSREEIKKIAYSARDTAENLYALLENLLTWSRFQ</sequence>
<dbReference type="PANTHER" id="PTHR48111:SF1">
    <property type="entry name" value="TWO-COMPONENT RESPONSE REGULATOR ORR33"/>
    <property type="match status" value="1"/>
</dbReference>
<evidence type="ECO:0000313" key="8">
    <source>
        <dbReference type="EMBL" id="MBD3324863.1"/>
    </source>
</evidence>
<evidence type="ECO:0000256" key="2">
    <source>
        <dbReference type="ARBA" id="ARBA00023012"/>
    </source>
</evidence>
<dbReference type="GO" id="GO:0000976">
    <property type="term" value="F:transcription cis-regulatory region binding"/>
    <property type="evidence" value="ECO:0007669"/>
    <property type="project" value="TreeGrafter"/>
</dbReference>
<feature type="domain" description="Response regulatory" evidence="7">
    <location>
        <begin position="8"/>
        <end position="124"/>
    </location>
</feature>
<proteinExistence type="predicted"/>
<dbReference type="SUPFAM" id="SSF52172">
    <property type="entry name" value="CheY-like"/>
    <property type="match status" value="1"/>
</dbReference>
<evidence type="ECO:0000313" key="9">
    <source>
        <dbReference type="Proteomes" id="UP000649604"/>
    </source>
</evidence>
<organism evidence="8 9">
    <name type="scientific">candidate division KSB3 bacterium</name>
    <dbReference type="NCBI Taxonomy" id="2044937"/>
    <lineage>
        <taxon>Bacteria</taxon>
        <taxon>candidate division KSB3</taxon>
    </lineage>
</organism>
<dbReference type="SMART" id="SM00448">
    <property type="entry name" value="REC"/>
    <property type="match status" value="1"/>
</dbReference>
<evidence type="ECO:0000256" key="1">
    <source>
        <dbReference type="ARBA" id="ARBA00022553"/>
    </source>
</evidence>
<dbReference type="CDD" id="cd19920">
    <property type="entry name" value="REC_PA4781-like"/>
    <property type="match status" value="1"/>
</dbReference>
<dbReference type="GO" id="GO:0006355">
    <property type="term" value="P:regulation of DNA-templated transcription"/>
    <property type="evidence" value="ECO:0007669"/>
    <property type="project" value="TreeGrafter"/>
</dbReference>
<dbReference type="Pfam" id="PF00072">
    <property type="entry name" value="Response_reg"/>
    <property type="match status" value="1"/>
</dbReference>
<dbReference type="GO" id="GO:0000155">
    <property type="term" value="F:phosphorelay sensor kinase activity"/>
    <property type="evidence" value="ECO:0007669"/>
    <property type="project" value="InterPro"/>
</dbReference>
<keyword evidence="2" id="KW-0902">Two-component regulatory system</keyword>
<dbReference type="InterPro" id="IPR036097">
    <property type="entry name" value="HisK_dim/P_sf"/>
</dbReference>
<evidence type="ECO:0000259" key="7">
    <source>
        <dbReference type="PROSITE" id="PS50110"/>
    </source>
</evidence>
<reference evidence="8" key="1">
    <citation type="submission" date="2019-11" db="EMBL/GenBank/DDBJ databases">
        <title>Microbial mats filling the niche in hypersaline microbial mats.</title>
        <authorList>
            <person name="Wong H.L."/>
            <person name="Macleod F.I."/>
            <person name="White R.A. III"/>
            <person name="Burns B.P."/>
        </authorList>
    </citation>
    <scope>NUCLEOTIDE SEQUENCE</scope>
    <source>
        <strain evidence="8">Rbin_158</strain>
    </source>
</reference>
<keyword evidence="4" id="KW-0238">DNA-binding</keyword>
<dbReference type="GO" id="GO:0005829">
    <property type="term" value="C:cytosol"/>
    <property type="evidence" value="ECO:0007669"/>
    <property type="project" value="TreeGrafter"/>
</dbReference>
<keyword evidence="1 6" id="KW-0597">Phosphoprotein</keyword>
<dbReference type="InterPro" id="IPR039420">
    <property type="entry name" value="WalR-like"/>
</dbReference>
<feature type="non-terminal residue" evidence="8">
    <location>
        <position position="205"/>
    </location>
</feature>
<dbReference type="GO" id="GO:0032993">
    <property type="term" value="C:protein-DNA complex"/>
    <property type="evidence" value="ECO:0007669"/>
    <property type="project" value="TreeGrafter"/>
</dbReference>
<dbReference type="Gene3D" id="1.10.287.130">
    <property type="match status" value="1"/>
</dbReference>